<comment type="caution">
    <text evidence="3">The sequence shown here is derived from an EMBL/GenBank/DDBJ whole genome shotgun (WGS) entry which is preliminary data.</text>
</comment>
<feature type="compositionally biased region" description="Basic residues" evidence="1">
    <location>
        <begin position="950"/>
        <end position="972"/>
    </location>
</feature>
<keyword evidence="4" id="KW-1185">Reference proteome</keyword>
<feature type="region of interest" description="Disordered" evidence="1">
    <location>
        <begin position="75"/>
        <end position="112"/>
    </location>
</feature>
<evidence type="ECO:0000313" key="4">
    <source>
        <dbReference type="Proteomes" id="UP001530400"/>
    </source>
</evidence>
<keyword evidence="2" id="KW-0812">Transmembrane</keyword>
<feature type="transmembrane region" description="Helical" evidence="2">
    <location>
        <begin position="718"/>
        <end position="739"/>
    </location>
</feature>
<reference evidence="3 4" key="1">
    <citation type="submission" date="2024-10" db="EMBL/GenBank/DDBJ databases">
        <title>Updated reference genomes for cyclostephanoid diatoms.</title>
        <authorList>
            <person name="Roberts W.R."/>
            <person name="Alverson A.J."/>
        </authorList>
    </citation>
    <scope>NUCLEOTIDE SEQUENCE [LARGE SCALE GENOMIC DNA]</scope>
    <source>
        <strain evidence="3 4">AJA010-31</strain>
    </source>
</reference>
<accession>A0ABD3NDC1</accession>
<keyword evidence="2" id="KW-1133">Transmembrane helix</keyword>
<keyword evidence="2" id="KW-0472">Membrane</keyword>
<feature type="compositionally biased region" description="Low complexity" evidence="1">
    <location>
        <begin position="502"/>
        <end position="532"/>
    </location>
</feature>
<feature type="compositionally biased region" description="Low complexity" evidence="1">
    <location>
        <begin position="197"/>
        <end position="207"/>
    </location>
</feature>
<protein>
    <submittedName>
        <fullName evidence="3">Uncharacterized protein</fullName>
    </submittedName>
</protein>
<feature type="compositionally biased region" description="Polar residues" evidence="1">
    <location>
        <begin position="546"/>
        <end position="564"/>
    </location>
</feature>
<feature type="compositionally biased region" description="Acidic residues" evidence="1">
    <location>
        <begin position="750"/>
        <end position="765"/>
    </location>
</feature>
<feature type="region of interest" description="Disordered" evidence="1">
    <location>
        <begin position="490"/>
        <end position="570"/>
    </location>
</feature>
<feature type="compositionally biased region" description="Basic and acidic residues" evidence="1">
    <location>
        <begin position="533"/>
        <end position="544"/>
    </location>
</feature>
<dbReference type="AlphaFoldDB" id="A0ABD3NDC1"/>
<feature type="compositionally biased region" description="Low complexity" evidence="1">
    <location>
        <begin position="913"/>
        <end position="922"/>
    </location>
</feature>
<feature type="region of interest" description="Disordered" evidence="1">
    <location>
        <begin position="749"/>
        <end position="778"/>
    </location>
</feature>
<dbReference type="EMBL" id="JALLPJ020001235">
    <property type="protein sequence ID" value="KAL3773393.1"/>
    <property type="molecule type" value="Genomic_DNA"/>
</dbReference>
<organism evidence="3 4">
    <name type="scientific">Cyclotella atomus</name>
    <dbReference type="NCBI Taxonomy" id="382360"/>
    <lineage>
        <taxon>Eukaryota</taxon>
        <taxon>Sar</taxon>
        <taxon>Stramenopiles</taxon>
        <taxon>Ochrophyta</taxon>
        <taxon>Bacillariophyta</taxon>
        <taxon>Coscinodiscophyceae</taxon>
        <taxon>Thalassiosirophycidae</taxon>
        <taxon>Stephanodiscales</taxon>
        <taxon>Stephanodiscaceae</taxon>
        <taxon>Cyclotella</taxon>
    </lineage>
</organism>
<dbReference type="Proteomes" id="UP001530400">
    <property type="component" value="Unassembled WGS sequence"/>
</dbReference>
<feature type="compositionally biased region" description="Low complexity" evidence="1">
    <location>
        <begin position="84"/>
        <end position="97"/>
    </location>
</feature>
<feature type="region of interest" description="Disordered" evidence="1">
    <location>
        <begin position="187"/>
        <end position="218"/>
    </location>
</feature>
<feature type="region of interest" description="Disordered" evidence="1">
    <location>
        <begin position="1"/>
        <end position="22"/>
    </location>
</feature>
<name>A0ABD3NDC1_9STRA</name>
<proteinExistence type="predicted"/>
<sequence>MSDTQSDPSANSIDSSSSSTPTTVIIDGQEYSAKCIAYLQSILSADELPAAIVHCSTSNENTALDSWGLQGGQFWLDTPPPTTAAPTASSAPTLSPSRGPSDAPSLTPSLSFAPSSLGEPTYHPTLHGRLFVLRGTIYYDRNANGQRDANVATEEFGPDTEYNVGLGGVNLRLVECDLATGEAVAEMVNPNPGTSGGDNNSKSDNSAGDGGSGESHWNSYSSTISQGYDVLFHPVLADRGVDGGKYNMINIKINRAYYIEAEAPAGFLFTGGVCNDAVPGWRCPKPASYSAVGEIASMKTLSQDHESYGDKFINNGGEDALGLRVGRSMRCVSVDRTGKVSGNLDLGVMRSGDVKLDKTEVRMTLDLGDVEKSVAEIVDSSAEEEHEKGSEGRRSRSLFLRAVQSVFSPKQQQQSSSSASLQDRILHHATHLGNGRYLLQESDQYAIGVVAAEVLASSLDDPLAARNVELDHISPREVILSISSLNASNNQETVEESDSEEAAASVDSSSSSSSASSASNGSASTGTASYSAAHDKSEGLRRSLAEGSSNTRPTNTQPTYNSRNPAPRRQNRLTIDLEVWGHYPPQLNVDFDNIVQESINAQTDAIRAELVDYNTNCEDQTEKVSDHGFVLDDFEEIHSNKGVVTNTRTKRERNAAQQAAAGDDAMAASEETVSGGVFRTACSKEIKLPEYFEESLKTVKATKVEAVTIFEEQSAAPVAMIGVLAALMVVVLIGAFFVFRMGFKKKSTDQDDEIDDYSHDEEDTEYSGRKYKDTPAPIPARPANFVGRELDNIGTAVSQVGGGNSSRFKFGGRKLDKSQTSEDKREAYTRKGSMPVKKVALDESESIVDPTKALDDDQIAADDRIKDFERRLKTMKASAIIEKKKLEDFDQSTVSTRPEVPGNIKFAAAQLASKNSGSTGKGSSDDESSSSSGSSESSSSSSSDSSAPANKRKKKVANKKNVSKGKMSRRVA</sequence>
<evidence type="ECO:0000256" key="2">
    <source>
        <dbReference type="SAM" id="Phobius"/>
    </source>
</evidence>
<feature type="compositionally biased region" description="Low complexity" evidence="1">
    <location>
        <begin position="929"/>
        <end position="946"/>
    </location>
</feature>
<gene>
    <name evidence="3" type="ORF">ACHAWO_003684</name>
</gene>
<evidence type="ECO:0000313" key="3">
    <source>
        <dbReference type="EMBL" id="KAL3773393.1"/>
    </source>
</evidence>
<feature type="region of interest" description="Disordered" evidence="1">
    <location>
        <begin position="886"/>
        <end position="972"/>
    </location>
</feature>
<evidence type="ECO:0000256" key="1">
    <source>
        <dbReference type="SAM" id="MobiDB-lite"/>
    </source>
</evidence>